<dbReference type="InterPro" id="IPR026103">
    <property type="entry name" value="HARBI1_animal"/>
</dbReference>
<comment type="cofactor">
    <cofactor evidence="1">
        <name>a divalent metal cation</name>
        <dbReference type="ChEBI" id="CHEBI:60240"/>
    </cofactor>
</comment>
<dbReference type="PANTHER" id="PTHR22930">
    <property type="match status" value="1"/>
</dbReference>
<evidence type="ECO:0000256" key="12">
    <source>
        <dbReference type="ARBA" id="ARBA00045850"/>
    </source>
</evidence>
<evidence type="ECO:0000256" key="8">
    <source>
        <dbReference type="ARBA" id="ARBA00022723"/>
    </source>
</evidence>
<evidence type="ECO:0000313" key="14">
    <source>
        <dbReference type="Proteomes" id="UP001152795"/>
    </source>
</evidence>
<sequence length="415" mass="47943">MAPNEMERRKVLAWFFYTRMKEKRKTIANYNGKPVCVPWLRSIKRRKMENLQAILAGAFYPRIREVWMRPRSSAWFEMVETYFTDDQWYDNFRVTKGTFAFILSKINLDISHKDTVMRNAVPAKRRLAITLYFLASTAEYKTIANLFGVSAAFVCICVKEVCHAVRKRLPTVVSFPEGENLLQIIRRYEEKWGFPMCAGAIDGTHIPVLAPSQSHIDYVNRKGQHSIVMQAIVDCYYLFRDIVVGWPGSVHDAHVLSNSSIFEKANSNKLFQGIPSKLIGDQNIHPLIIGDPAYPLLSWLMKPYPENANTPRIERVFNYRLSCARMTAENTFGRWKGRFIRFTKRVDIEVSCLGSIVAASCILHNICEVQNNAFLPHWELEHVHDEPVMSVNDHNANDAVDIRDCLAQYFILHPY</sequence>
<evidence type="ECO:0000256" key="7">
    <source>
        <dbReference type="ARBA" id="ARBA00022722"/>
    </source>
</evidence>
<dbReference type="PRINTS" id="PR02086">
    <property type="entry name" value="PUTNUCHARBI1"/>
</dbReference>
<evidence type="ECO:0000256" key="6">
    <source>
        <dbReference type="ARBA" id="ARBA00022490"/>
    </source>
</evidence>
<dbReference type="GO" id="GO:0005737">
    <property type="term" value="C:cytoplasm"/>
    <property type="evidence" value="ECO:0007669"/>
    <property type="project" value="UniProtKB-SubCell"/>
</dbReference>
<protein>
    <recommendedName>
        <fullName evidence="5">Putative nuclease HARBI1</fullName>
    </recommendedName>
    <alternativeName>
        <fullName evidence="11">Harbinger transposase-derived nuclease</fullName>
    </alternativeName>
</protein>
<evidence type="ECO:0000256" key="2">
    <source>
        <dbReference type="ARBA" id="ARBA00004123"/>
    </source>
</evidence>
<dbReference type="Pfam" id="PF13359">
    <property type="entry name" value="DDE_Tnp_4"/>
    <property type="match status" value="1"/>
</dbReference>
<keyword evidence="9" id="KW-0378">Hydrolase</keyword>
<dbReference type="OrthoDB" id="5978645at2759"/>
<dbReference type="EMBL" id="CACRXK020011493">
    <property type="protein sequence ID" value="CAB4021545.1"/>
    <property type="molecule type" value="Genomic_DNA"/>
</dbReference>
<evidence type="ECO:0000256" key="9">
    <source>
        <dbReference type="ARBA" id="ARBA00022801"/>
    </source>
</evidence>
<comment type="caution">
    <text evidence="13">The sequence shown here is derived from an EMBL/GenBank/DDBJ whole genome shotgun (WGS) entry which is preliminary data.</text>
</comment>
<reference evidence="13" key="1">
    <citation type="submission" date="2020-04" db="EMBL/GenBank/DDBJ databases">
        <authorList>
            <person name="Alioto T."/>
            <person name="Alioto T."/>
            <person name="Gomez Garrido J."/>
        </authorList>
    </citation>
    <scope>NUCLEOTIDE SEQUENCE</scope>
    <source>
        <strain evidence="13">A484AB</strain>
    </source>
</reference>
<dbReference type="InterPro" id="IPR027806">
    <property type="entry name" value="HARBI1_dom"/>
</dbReference>
<evidence type="ECO:0000313" key="13">
    <source>
        <dbReference type="EMBL" id="CAB4021545.1"/>
    </source>
</evidence>
<name>A0A7D9J437_PARCT</name>
<dbReference type="GO" id="GO:0004518">
    <property type="term" value="F:nuclease activity"/>
    <property type="evidence" value="ECO:0007669"/>
    <property type="project" value="UniProtKB-KW"/>
</dbReference>
<dbReference type="Proteomes" id="UP001152795">
    <property type="component" value="Unassembled WGS sequence"/>
</dbReference>
<evidence type="ECO:0000256" key="10">
    <source>
        <dbReference type="ARBA" id="ARBA00023242"/>
    </source>
</evidence>
<keyword evidence="6" id="KW-0963">Cytoplasm</keyword>
<dbReference type="AlphaFoldDB" id="A0A7D9J437"/>
<accession>A0A7D9J437</accession>
<keyword evidence="7" id="KW-0540">Nuclease</keyword>
<comment type="similarity">
    <text evidence="4">Belongs to the HARBI1 family.</text>
</comment>
<gene>
    <name evidence="13" type="ORF">PACLA_8A074499</name>
</gene>
<proteinExistence type="inferred from homology"/>
<evidence type="ECO:0000256" key="1">
    <source>
        <dbReference type="ARBA" id="ARBA00001968"/>
    </source>
</evidence>
<evidence type="ECO:0000256" key="4">
    <source>
        <dbReference type="ARBA" id="ARBA00006958"/>
    </source>
</evidence>
<dbReference type="InterPro" id="IPR045249">
    <property type="entry name" value="HARBI1-like"/>
</dbReference>
<keyword evidence="10" id="KW-0539">Nucleus</keyword>
<evidence type="ECO:0000256" key="5">
    <source>
        <dbReference type="ARBA" id="ARBA00015519"/>
    </source>
</evidence>
<organism evidence="13 14">
    <name type="scientific">Paramuricea clavata</name>
    <name type="common">Red gorgonian</name>
    <name type="synonym">Violescent sea-whip</name>
    <dbReference type="NCBI Taxonomy" id="317549"/>
    <lineage>
        <taxon>Eukaryota</taxon>
        <taxon>Metazoa</taxon>
        <taxon>Cnidaria</taxon>
        <taxon>Anthozoa</taxon>
        <taxon>Octocorallia</taxon>
        <taxon>Malacalcyonacea</taxon>
        <taxon>Plexauridae</taxon>
        <taxon>Paramuricea</taxon>
    </lineage>
</organism>
<dbReference type="GO" id="GO:0046872">
    <property type="term" value="F:metal ion binding"/>
    <property type="evidence" value="ECO:0007669"/>
    <property type="project" value="UniProtKB-KW"/>
</dbReference>
<dbReference type="PANTHER" id="PTHR22930:SF85">
    <property type="entry name" value="GH03217P-RELATED"/>
    <property type="match status" value="1"/>
</dbReference>
<comment type="function">
    <text evidence="12">Transposase-derived protein that may have nuclease activity. Does not have transposase activity.</text>
</comment>
<keyword evidence="8" id="KW-0479">Metal-binding</keyword>
<dbReference type="GO" id="GO:0016787">
    <property type="term" value="F:hydrolase activity"/>
    <property type="evidence" value="ECO:0007669"/>
    <property type="project" value="UniProtKB-KW"/>
</dbReference>
<keyword evidence="14" id="KW-1185">Reference proteome</keyword>
<evidence type="ECO:0000256" key="3">
    <source>
        <dbReference type="ARBA" id="ARBA00004496"/>
    </source>
</evidence>
<evidence type="ECO:0000256" key="11">
    <source>
        <dbReference type="ARBA" id="ARBA00030126"/>
    </source>
</evidence>
<dbReference type="GO" id="GO:0005634">
    <property type="term" value="C:nucleus"/>
    <property type="evidence" value="ECO:0007669"/>
    <property type="project" value="UniProtKB-SubCell"/>
</dbReference>
<comment type="subcellular location">
    <subcellularLocation>
        <location evidence="3">Cytoplasm</location>
    </subcellularLocation>
    <subcellularLocation>
        <location evidence="2">Nucleus</location>
    </subcellularLocation>
</comment>